<dbReference type="EMBL" id="PYDT01000010">
    <property type="protein sequence ID" value="THU47259.1"/>
    <property type="molecule type" value="Genomic_DNA"/>
</dbReference>
<dbReference type="AlphaFoldDB" id="A0A4S8IGY9"/>
<evidence type="ECO:0000256" key="1">
    <source>
        <dbReference type="SAM" id="MobiDB-lite"/>
    </source>
</evidence>
<feature type="region of interest" description="Disordered" evidence="1">
    <location>
        <begin position="47"/>
        <end position="70"/>
    </location>
</feature>
<evidence type="ECO:0000313" key="2">
    <source>
        <dbReference type="EMBL" id="THU47259.1"/>
    </source>
</evidence>
<gene>
    <name evidence="2" type="ORF">C4D60_Mb09t13620</name>
</gene>
<keyword evidence="3" id="KW-1185">Reference proteome</keyword>
<feature type="compositionally biased region" description="Basic and acidic residues" evidence="1">
    <location>
        <begin position="59"/>
        <end position="70"/>
    </location>
</feature>
<comment type="caution">
    <text evidence="2">The sequence shown here is derived from an EMBL/GenBank/DDBJ whole genome shotgun (WGS) entry which is preliminary data.</text>
</comment>
<accession>A0A4S8IGY9</accession>
<reference evidence="2 3" key="1">
    <citation type="journal article" date="2019" name="Nat. Plants">
        <title>Genome sequencing of Musa balbisiana reveals subgenome evolution and function divergence in polyploid bananas.</title>
        <authorList>
            <person name="Yao X."/>
        </authorList>
    </citation>
    <scope>NUCLEOTIDE SEQUENCE [LARGE SCALE GENOMIC DNA]</scope>
    <source>
        <strain evidence="3">cv. DH-PKW</strain>
        <tissue evidence="2">Leaves</tissue>
    </source>
</reference>
<dbReference type="Proteomes" id="UP000317650">
    <property type="component" value="Chromosome 9"/>
</dbReference>
<name>A0A4S8IGY9_MUSBA</name>
<evidence type="ECO:0000313" key="3">
    <source>
        <dbReference type="Proteomes" id="UP000317650"/>
    </source>
</evidence>
<sequence>MALEAQINQSLYRPPPFSVPLLPTLKSWAISLTSLWNGNFLIRSSGQQQSIKSLPNPGKLEEHNNDFKIT</sequence>
<protein>
    <submittedName>
        <fullName evidence="2">Uncharacterized protein</fullName>
    </submittedName>
</protein>
<proteinExistence type="predicted"/>
<organism evidence="2 3">
    <name type="scientific">Musa balbisiana</name>
    <name type="common">Banana</name>
    <dbReference type="NCBI Taxonomy" id="52838"/>
    <lineage>
        <taxon>Eukaryota</taxon>
        <taxon>Viridiplantae</taxon>
        <taxon>Streptophyta</taxon>
        <taxon>Embryophyta</taxon>
        <taxon>Tracheophyta</taxon>
        <taxon>Spermatophyta</taxon>
        <taxon>Magnoliopsida</taxon>
        <taxon>Liliopsida</taxon>
        <taxon>Zingiberales</taxon>
        <taxon>Musaceae</taxon>
        <taxon>Musa</taxon>
    </lineage>
</organism>